<dbReference type="EMBL" id="CDMY01000368">
    <property type="protein sequence ID" value="CEM06641.1"/>
    <property type="molecule type" value="Genomic_DNA"/>
</dbReference>
<organism evidence="1 2">
    <name type="scientific">Vitrella brassicaformis (strain CCMP3155)</name>
    <dbReference type="NCBI Taxonomy" id="1169540"/>
    <lineage>
        <taxon>Eukaryota</taxon>
        <taxon>Sar</taxon>
        <taxon>Alveolata</taxon>
        <taxon>Colpodellida</taxon>
        <taxon>Vitrellaceae</taxon>
        <taxon>Vitrella</taxon>
    </lineage>
</organism>
<dbReference type="VEuPathDB" id="CryptoDB:Vbra_5701"/>
<dbReference type="InterPro" id="IPR011009">
    <property type="entry name" value="Kinase-like_dom_sf"/>
</dbReference>
<evidence type="ECO:0000313" key="2">
    <source>
        <dbReference type="Proteomes" id="UP000041254"/>
    </source>
</evidence>
<evidence type="ECO:0008006" key="3">
    <source>
        <dbReference type="Google" id="ProtNLM"/>
    </source>
</evidence>
<dbReference type="InParanoid" id="A0A0G4F3Z8"/>
<name>A0A0G4F3Z8_VITBC</name>
<accession>A0A0G4F3Z8</accession>
<evidence type="ECO:0000313" key="1">
    <source>
        <dbReference type="EMBL" id="CEM06641.1"/>
    </source>
</evidence>
<gene>
    <name evidence="1" type="ORF">Vbra_5701</name>
</gene>
<dbReference type="SUPFAM" id="SSF56112">
    <property type="entry name" value="Protein kinase-like (PK-like)"/>
    <property type="match status" value="1"/>
</dbReference>
<keyword evidence="2" id="KW-1185">Reference proteome</keyword>
<sequence length="218" mass="24035">MSVENQDNLRLIWASRDAADVARAQAARKRYDDVTKRVDIVRAIAAAINEDGFATRAQGEVIDLLTKELRMVMGGPEDYPDLDRIIWDAYSGVKAELQKRRAAAEPAAKADPMMCRLSTGYINGWDLAAEAGVCHDNIIKAPHILAVRSPHAAVKLAVMCNGWTMADPAFTGGIGDDREFVLMPLMQQALSGLRHLHKRGLIHTDIEVRQRALTTFSS</sequence>
<reference evidence="1 2" key="1">
    <citation type="submission" date="2014-11" db="EMBL/GenBank/DDBJ databases">
        <authorList>
            <person name="Zhu J."/>
            <person name="Qi W."/>
            <person name="Song R."/>
        </authorList>
    </citation>
    <scope>NUCLEOTIDE SEQUENCE [LARGE SCALE GENOMIC DNA]</scope>
</reference>
<dbReference type="Proteomes" id="UP000041254">
    <property type="component" value="Unassembled WGS sequence"/>
</dbReference>
<proteinExistence type="predicted"/>
<dbReference type="AlphaFoldDB" id="A0A0G4F3Z8"/>
<protein>
    <recommendedName>
        <fullName evidence="3">Protein kinase domain-containing protein</fullName>
    </recommendedName>
</protein>